<dbReference type="OrthoDB" id="590761at2759"/>
<feature type="region of interest" description="Disordered" evidence="7">
    <location>
        <begin position="1"/>
        <end position="50"/>
    </location>
</feature>
<dbReference type="GO" id="GO:0016281">
    <property type="term" value="C:eukaryotic translation initiation factor 4F complex"/>
    <property type="evidence" value="ECO:0007669"/>
    <property type="project" value="TreeGrafter"/>
</dbReference>
<dbReference type="GO" id="GO:0006417">
    <property type="term" value="P:regulation of translation"/>
    <property type="evidence" value="ECO:0007669"/>
    <property type="project" value="UniProtKB-KW"/>
</dbReference>
<evidence type="ECO:0000313" key="8">
    <source>
        <dbReference type="EMBL" id="ANB13436.1"/>
    </source>
</evidence>
<evidence type="ECO:0000256" key="2">
    <source>
        <dbReference type="ARBA" id="ARBA00022540"/>
    </source>
</evidence>
<name>A0A167DY98_9ASCO</name>
<dbReference type="RefSeq" id="XP_018735913.1">
    <property type="nucleotide sequence ID" value="XM_018878629.1"/>
</dbReference>
<evidence type="ECO:0000256" key="4">
    <source>
        <dbReference type="ARBA" id="ARBA00022884"/>
    </source>
</evidence>
<accession>A0A167DY98</accession>
<feature type="compositionally biased region" description="Basic and acidic residues" evidence="7">
    <location>
        <begin position="1"/>
        <end position="24"/>
    </location>
</feature>
<gene>
    <name evidence="8" type="primary">CDC33</name>
    <name evidence="8" type="ORF">AWJ20_1727</name>
</gene>
<evidence type="ECO:0000256" key="7">
    <source>
        <dbReference type="SAM" id="MobiDB-lite"/>
    </source>
</evidence>
<dbReference type="GO" id="GO:0000340">
    <property type="term" value="F:RNA 7-methylguanosine cap binding"/>
    <property type="evidence" value="ECO:0007669"/>
    <property type="project" value="TreeGrafter"/>
</dbReference>
<dbReference type="KEGG" id="slb:AWJ20_1727"/>
<reference evidence="8 9" key="1">
    <citation type="submission" date="2016-02" db="EMBL/GenBank/DDBJ databases">
        <title>Complete genome sequence and transcriptome regulation of the pentose utilising yeast Sugiyamaella lignohabitans.</title>
        <authorList>
            <person name="Bellasio M."/>
            <person name="Peymann A."/>
            <person name="Valli M."/>
            <person name="Sipitzky M."/>
            <person name="Graf A."/>
            <person name="Sauer M."/>
            <person name="Marx H."/>
            <person name="Mattanovich D."/>
        </authorList>
    </citation>
    <scope>NUCLEOTIDE SEQUENCE [LARGE SCALE GENOMIC DNA]</scope>
    <source>
        <strain evidence="8 9">CBS 10342</strain>
    </source>
</reference>
<proteinExistence type="inferred from homology"/>
<evidence type="ECO:0000256" key="3">
    <source>
        <dbReference type="ARBA" id="ARBA00022845"/>
    </source>
</evidence>
<keyword evidence="5 6" id="KW-0648">Protein biosynthesis</keyword>
<dbReference type="PANTHER" id="PTHR11960">
    <property type="entry name" value="EUKARYOTIC TRANSLATION INITIATION FACTOR 4E RELATED"/>
    <property type="match status" value="1"/>
</dbReference>
<dbReference type="EMBL" id="CP014501">
    <property type="protein sequence ID" value="ANB13436.1"/>
    <property type="molecule type" value="Genomic_DNA"/>
</dbReference>
<dbReference type="SUPFAM" id="SSF55418">
    <property type="entry name" value="eIF4e-like"/>
    <property type="match status" value="1"/>
</dbReference>
<keyword evidence="2 6" id="KW-0396">Initiation factor</keyword>
<keyword evidence="9" id="KW-1185">Reference proteome</keyword>
<dbReference type="Proteomes" id="UP000189580">
    <property type="component" value="Chromosome a"/>
</dbReference>
<evidence type="ECO:0000256" key="1">
    <source>
        <dbReference type="ARBA" id="ARBA00009860"/>
    </source>
</evidence>
<dbReference type="GO" id="GO:0003743">
    <property type="term" value="F:translation initiation factor activity"/>
    <property type="evidence" value="ECO:0007669"/>
    <property type="project" value="UniProtKB-KW"/>
</dbReference>
<evidence type="ECO:0000256" key="6">
    <source>
        <dbReference type="RuleBase" id="RU004374"/>
    </source>
</evidence>
<dbReference type="AlphaFoldDB" id="A0A167DY98"/>
<dbReference type="Gene3D" id="3.30.760.10">
    <property type="entry name" value="RNA Cap, Translation Initiation Factor Eif4e"/>
    <property type="match status" value="1"/>
</dbReference>
<keyword evidence="4 6" id="KW-0694">RNA-binding</keyword>
<dbReference type="Pfam" id="PF01652">
    <property type="entry name" value="IF4E"/>
    <property type="match status" value="1"/>
</dbReference>
<sequence>MAELETHKAVDEVSEKINDLKVDEQPSSEPTITSTETVQSEKNESENDDSVTNTVFKSIENFSVVHPLTHQWTLWYTKPQTGNEEWHNLLKKVVTVSTVEEFWGAYNSVPKVSELPMKADYSFFSEGVRPEWEDPRNSKGGKWMFQYRSGRRSISVDEAWLKVLLGMIGGTLDNEDVNSEQINGAFISIRKAGIKINLWTKHTNQELVRPIGLRFKALLGLAEREEIEFTAHEAVKGRSKVTL</sequence>
<dbReference type="InterPro" id="IPR023398">
    <property type="entry name" value="TIF_eIF4e-like"/>
</dbReference>
<evidence type="ECO:0000313" key="9">
    <source>
        <dbReference type="Proteomes" id="UP000189580"/>
    </source>
</evidence>
<keyword evidence="3" id="KW-0810">Translation regulation</keyword>
<dbReference type="InterPro" id="IPR001040">
    <property type="entry name" value="TIF_eIF_4E"/>
</dbReference>
<feature type="compositionally biased region" description="Low complexity" evidence="7">
    <location>
        <begin position="27"/>
        <end position="37"/>
    </location>
</feature>
<protein>
    <submittedName>
        <fullName evidence="8">Translation initiation factor eIF4E</fullName>
    </submittedName>
</protein>
<evidence type="ECO:0000256" key="5">
    <source>
        <dbReference type="ARBA" id="ARBA00022917"/>
    </source>
</evidence>
<dbReference type="GeneID" id="30033561"/>
<organism evidence="8 9">
    <name type="scientific">Sugiyamaella lignohabitans</name>
    <dbReference type="NCBI Taxonomy" id="796027"/>
    <lineage>
        <taxon>Eukaryota</taxon>
        <taxon>Fungi</taxon>
        <taxon>Dikarya</taxon>
        <taxon>Ascomycota</taxon>
        <taxon>Saccharomycotina</taxon>
        <taxon>Dipodascomycetes</taxon>
        <taxon>Dipodascales</taxon>
        <taxon>Trichomonascaceae</taxon>
        <taxon>Sugiyamaella</taxon>
    </lineage>
</organism>
<dbReference type="PANTHER" id="PTHR11960:SF8">
    <property type="entry name" value="EUKARYOTIC TRANSLATION INITIATION FACTOR 4E1-RELATED"/>
    <property type="match status" value="1"/>
</dbReference>
<comment type="similarity">
    <text evidence="1 6">Belongs to the eukaryotic initiation factor 4E family.</text>
</comment>